<evidence type="ECO:0000313" key="7">
    <source>
        <dbReference type="Proteomes" id="UP000033956"/>
    </source>
</evidence>
<dbReference type="Proteomes" id="UP000033956">
    <property type="component" value="Unassembled WGS sequence"/>
</dbReference>
<comment type="catalytic activity">
    <reaction evidence="1">
        <text>Endohydrolysis of (1-&gt;4)-alpha-D-glucosidic linkages in polysaccharides containing three or more (1-&gt;4)-alpha-linked D-glucose units.</text>
        <dbReference type="EC" id="3.2.1.1"/>
    </reaction>
</comment>
<dbReference type="Gene3D" id="2.60.40.2700">
    <property type="match status" value="4"/>
</dbReference>
<feature type="region of interest" description="Disordered" evidence="4">
    <location>
        <begin position="698"/>
        <end position="737"/>
    </location>
</feature>
<feature type="domain" description="Excalibur calcium-binding" evidence="5">
    <location>
        <begin position="676"/>
        <end position="736"/>
    </location>
</feature>
<dbReference type="GO" id="GO:0004556">
    <property type="term" value="F:alpha-amylase activity"/>
    <property type="evidence" value="ECO:0007669"/>
    <property type="project" value="UniProtKB-EC"/>
</dbReference>
<reference evidence="6 7" key="1">
    <citation type="submission" date="2015-02" db="EMBL/GenBank/DDBJ databases">
        <title>Draft genome sequences of ten Microbacterium spp. with emphasis on heavy metal contaminated environments.</title>
        <authorList>
            <person name="Corretto E."/>
        </authorList>
    </citation>
    <scope>NUCLEOTIDE SEQUENCE [LARGE SCALE GENOMIC DNA]</scope>
    <source>
        <strain evidence="6 7">DSM 12510</strain>
    </source>
</reference>
<dbReference type="RefSeq" id="WP_157004005.1">
    <property type="nucleotide sequence ID" value="NZ_BAAAUP010000008.1"/>
</dbReference>
<accession>A0A0M2GZ72</accession>
<dbReference type="InterPro" id="IPR013784">
    <property type="entry name" value="Carb-bd-like_fold"/>
</dbReference>
<evidence type="ECO:0000256" key="1">
    <source>
        <dbReference type="ARBA" id="ARBA00000548"/>
    </source>
</evidence>
<comment type="caution">
    <text evidence="6">The sequence shown here is derived from an EMBL/GenBank/DDBJ whole genome shotgun (WGS) entry which is preliminary data.</text>
</comment>
<dbReference type="AlphaFoldDB" id="A0A0M2GZ72"/>
<dbReference type="EMBL" id="JYIZ01000050">
    <property type="protein sequence ID" value="KJL39402.1"/>
    <property type="molecule type" value="Genomic_DNA"/>
</dbReference>
<dbReference type="PATRIC" id="fig|92835.4.peg.2063"/>
<evidence type="ECO:0000256" key="4">
    <source>
        <dbReference type="SAM" id="MobiDB-lite"/>
    </source>
</evidence>
<proteinExistence type="predicted"/>
<gene>
    <name evidence="6" type="ORF">RS81_02032</name>
</gene>
<protein>
    <recommendedName>
        <fullName evidence="2">alpha-amylase</fullName>
        <ecNumber evidence="2">3.2.1.1</ecNumber>
    </recommendedName>
    <alternativeName>
        <fullName evidence="3">1,4-alpha-D-glucan glucanohydrolase</fullName>
    </alternativeName>
</protein>
<keyword evidence="7" id="KW-1185">Reference proteome</keyword>
<dbReference type="EC" id="3.2.1.1" evidence="2"/>
<dbReference type="InterPro" id="IPR013783">
    <property type="entry name" value="Ig-like_fold"/>
</dbReference>
<dbReference type="GO" id="GO:0030246">
    <property type="term" value="F:carbohydrate binding"/>
    <property type="evidence" value="ECO:0007669"/>
    <property type="project" value="InterPro"/>
</dbReference>
<dbReference type="SMART" id="SM00894">
    <property type="entry name" value="Excalibur"/>
    <property type="match status" value="1"/>
</dbReference>
<name>A0A0M2GZ72_9MICO</name>
<dbReference type="SUPFAM" id="SSF49452">
    <property type="entry name" value="Starch-binding domain-like"/>
    <property type="match status" value="3"/>
</dbReference>
<dbReference type="Gene3D" id="2.60.40.10">
    <property type="entry name" value="Immunoglobulins"/>
    <property type="match status" value="1"/>
</dbReference>
<feature type="compositionally biased region" description="Polar residues" evidence="4">
    <location>
        <begin position="711"/>
        <end position="723"/>
    </location>
</feature>
<dbReference type="Gene3D" id="2.60.40.1120">
    <property type="entry name" value="Carboxypeptidase-like, regulatory domain"/>
    <property type="match status" value="1"/>
</dbReference>
<evidence type="ECO:0000256" key="2">
    <source>
        <dbReference type="ARBA" id="ARBA00012595"/>
    </source>
</evidence>
<organism evidence="6 7">
    <name type="scientific">Microbacterium terrae</name>
    <dbReference type="NCBI Taxonomy" id="69369"/>
    <lineage>
        <taxon>Bacteria</taxon>
        <taxon>Bacillati</taxon>
        <taxon>Actinomycetota</taxon>
        <taxon>Actinomycetes</taxon>
        <taxon>Micrococcales</taxon>
        <taxon>Microbacteriaceae</taxon>
        <taxon>Microbacterium</taxon>
    </lineage>
</organism>
<sequence length="737" mass="75470">MIGTPAMAAPTASISGTVVLPDGVDPAAVQVEVQLYVIDFWGDSRADTTETDSTGAFAFAELDPGQYKLHFVPLDVNEGVTAEWWEDAATADTATVIDLADGGAYLADPTLDPAASISGHVELPPSAGWNGGSAYIAVYPVDAYPGNPAAWTLTDPDGNYTAGGLAPGDYKVEFSGDSAREWWNNAPRFSAADVITLALGEAREGVDAELAEAGTISGTVTTDAGAPVDSGSWSWMVALPVADGGTPYTPGTTTFNAPIDADGRYSISYLPAGDYTVQFRWGCDCGGPDGGEPRGPWRDEFYSDATTVDEATVVTVAEGAAVDGIDFSLDPNLTGAAPTISGSAAVGSTLTAKRGTWTTGATFTYQWYASGAAIAGATRSTFAVTSAQQGKAISVAVTGSLTGGASLKLTSAATSKVPTTATPTISGTAAVGSTLTAKPGTWTSGTTFTYQWYADSTAISGATASAYKPTTAQQGKQISVNVTGKRSGYTAVSKTSAKTTKALLSATPTVSGTAAVGSTLTAKAGTWTSSTTLTYQWYANSSAISGATKSSYRLSNATAGKQISVKITGKRSGYTTVSKTSTRTAKVIMTATPTISGTAAVGSTLTAKSGTWTRGTAFSYQWLRNGVAISGATSATFRARPADAYAKISVKVTGKLSGHATATKTSASTAAVKGKAYANCTALNADYRDGIRKSGVKFDKRSGVNKPVNGSPYTSTELYNLQSPARDGDKDGIMCER</sequence>
<dbReference type="OrthoDB" id="614750at2"/>
<evidence type="ECO:0000256" key="3">
    <source>
        <dbReference type="ARBA" id="ARBA00030238"/>
    </source>
</evidence>
<feature type="compositionally biased region" description="Basic and acidic residues" evidence="4">
    <location>
        <begin position="726"/>
        <end position="737"/>
    </location>
</feature>
<evidence type="ECO:0000259" key="5">
    <source>
        <dbReference type="SMART" id="SM00894"/>
    </source>
</evidence>
<dbReference type="InterPro" id="IPR008613">
    <property type="entry name" value="Excalibur_Ca-bd_domain"/>
</dbReference>
<dbReference type="STRING" id="92835.RS81_02032"/>
<dbReference type="GO" id="GO:0005975">
    <property type="term" value="P:carbohydrate metabolic process"/>
    <property type="evidence" value="ECO:0007669"/>
    <property type="project" value="UniProtKB-ARBA"/>
</dbReference>
<evidence type="ECO:0000313" key="6">
    <source>
        <dbReference type="EMBL" id="KJL39402.1"/>
    </source>
</evidence>